<comment type="caution">
    <text evidence="2">The sequence shown here is derived from an EMBL/GenBank/DDBJ whole genome shotgun (WGS) entry which is preliminary data.</text>
</comment>
<dbReference type="Proteomes" id="UP001633002">
    <property type="component" value="Unassembled WGS sequence"/>
</dbReference>
<evidence type="ECO:0000313" key="2">
    <source>
        <dbReference type="EMBL" id="KAL3686355.1"/>
    </source>
</evidence>
<dbReference type="EMBL" id="JBJQOH010000005">
    <property type="protein sequence ID" value="KAL3686355.1"/>
    <property type="molecule type" value="Genomic_DNA"/>
</dbReference>
<evidence type="ECO:0000256" key="1">
    <source>
        <dbReference type="SAM" id="MobiDB-lite"/>
    </source>
</evidence>
<gene>
    <name evidence="2" type="ORF">R1sor_008929</name>
</gene>
<reference evidence="2 3" key="1">
    <citation type="submission" date="2024-09" db="EMBL/GenBank/DDBJ databases">
        <title>Chromosome-scale assembly of Riccia sorocarpa.</title>
        <authorList>
            <person name="Paukszto L."/>
        </authorList>
    </citation>
    <scope>NUCLEOTIDE SEQUENCE [LARGE SCALE GENOMIC DNA]</scope>
    <source>
        <strain evidence="2">LP-2024</strain>
        <tissue evidence="2">Aerial parts of the thallus</tissue>
    </source>
</reference>
<sequence>MADPKLIRAEKEYLLSMARQLPQRIKDFNQNVDSAERLPALKFSSWKLENLASKETSGGSETKPGGNFSNRPRLHLSPLRNLSPKTSQGAQLINLTQGVKIRHPAATIPGENRNREQNPLASMAVTAVTANEQGSGQQGAAESEPETQFESMRKRNPTWAQVTDQNTQKTGPICEVCRHPICGGL</sequence>
<name>A0ABD3H4D0_9MARC</name>
<organism evidence="2 3">
    <name type="scientific">Riccia sorocarpa</name>
    <dbReference type="NCBI Taxonomy" id="122646"/>
    <lineage>
        <taxon>Eukaryota</taxon>
        <taxon>Viridiplantae</taxon>
        <taxon>Streptophyta</taxon>
        <taxon>Embryophyta</taxon>
        <taxon>Marchantiophyta</taxon>
        <taxon>Marchantiopsida</taxon>
        <taxon>Marchantiidae</taxon>
        <taxon>Marchantiales</taxon>
        <taxon>Ricciaceae</taxon>
        <taxon>Riccia</taxon>
    </lineage>
</organism>
<feature type="region of interest" description="Disordered" evidence="1">
    <location>
        <begin position="53"/>
        <end position="89"/>
    </location>
</feature>
<proteinExistence type="predicted"/>
<accession>A0ABD3H4D0</accession>
<protein>
    <submittedName>
        <fullName evidence="2">Uncharacterized protein</fullName>
    </submittedName>
</protein>
<feature type="region of interest" description="Disordered" evidence="1">
    <location>
        <begin position="131"/>
        <end position="167"/>
    </location>
</feature>
<feature type="compositionally biased region" description="Polar residues" evidence="1">
    <location>
        <begin position="158"/>
        <end position="167"/>
    </location>
</feature>
<dbReference type="AlphaFoldDB" id="A0ABD3H4D0"/>
<feature type="compositionally biased region" description="Polar residues" evidence="1">
    <location>
        <begin position="131"/>
        <end position="150"/>
    </location>
</feature>
<keyword evidence="3" id="KW-1185">Reference proteome</keyword>
<evidence type="ECO:0000313" key="3">
    <source>
        <dbReference type="Proteomes" id="UP001633002"/>
    </source>
</evidence>